<organism evidence="2 3">
    <name type="scientific">Parafilimonas terrae</name>
    <dbReference type="NCBI Taxonomy" id="1465490"/>
    <lineage>
        <taxon>Bacteria</taxon>
        <taxon>Pseudomonadati</taxon>
        <taxon>Bacteroidota</taxon>
        <taxon>Chitinophagia</taxon>
        <taxon>Chitinophagales</taxon>
        <taxon>Chitinophagaceae</taxon>
        <taxon>Parafilimonas</taxon>
    </lineage>
</organism>
<evidence type="ECO:0000313" key="3">
    <source>
        <dbReference type="Proteomes" id="UP000199031"/>
    </source>
</evidence>
<feature type="signal peptide" evidence="1">
    <location>
        <begin position="1"/>
        <end position="23"/>
    </location>
</feature>
<evidence type="ECO:0000313" key="2">
    <source>
        <dbReference type="EMBL" id="SFQ23275.1"/>
    </source>
</evidence>
<accession>A0A1I5WU12</accession>
<keyword evidence="1" id="KW-0732">Signal</keyword>
<dbReference type="STRING" id="1465490.SAMN05444277_1076"/>
<name>A0A1I5WU12_9BACT</name>
<dbReference type="EMBL" id="FOXQ01000007">
    <property type="protein sequence ID" value="SFQ23275.1"/>
    <property type="molecule type" value="Genomic_DNA"/>
</dbReference>
<evidence type="ECO:0008006" key="4">
    <source>
        <dbReference type="Google" id="ProtNLM"/>
    </source>
</evidence>
<keyword evidence="3" id="KW-1185">Reference proteome</keyword>
<protein>
    <recommendedName>
        <fullName evidence="4">DUF1735 domain-containing protein</fullName>
    </recommendedName>
</protein>
<proteinExistence type="predicted"/>
<sequence length="349" mass="38524">MKRTNIAACACMLLLLNSCMKETAETSQVSSRENSLTVVNGPVKMPRIEWASTTKTQFIANADGNGTAEFTLNFSAKKPGIQIQAFTFLAYETNENDALSIFTKDIPAFFSPTSYYGQAKAIATLNGTDIELPDDGSAVPVTFTIHYNVPSATGNVKSGDTVSVQLISIDFVNKTSPYILLQSLTSPLSPQMMITGAKPQLGLNIYDPDVLHLGLTRIMQFQYISKGGSLGINNLPLHINCSNARIRKELIVKDEYGQTINTTTVRDGDNYMIHFPEDYNLNGINTHTFYVYAKVYLMYGHASIRTKLQPSSAFSWTDIAGGQSMPFTNENAIYYRDYPKGLVTVTKNY</sequence>
<dbReference type="Proteomes" id="UP000199031">
    <property type="component" value="Unassembled WGS sequence"/>
</dbReference>
<evidence type="ECO:0000256" key="1">
    <source>
        <dbReference type="SAM" id="SignalP"/>
    </source>
</evidence>
<gene>
    <name evidence="2" type="ORF">SAMN05444277_1076</name>
</gene>
<dbReference type="AlphaFoldDB" id="A0A1I5WU12"/>
<reference evidence="2 3" key="1">
    <citation type="submission" date="2016-10" db="EMBL/GenBank/DDBJ databases">
        <authorList>
            <person name="de Groot N.N."/>
        </authorList>
    </citation>
    <scope>NUCLEOTIDE SEQUENCE [LARGE SCALE GENOMIC DNA]</scope>
    <source>
        <strain evidence="2 3">DSM 28286</strain>
    </source>
</reference>
<feature type="chain" id="PRO_5011722646" description="DUF1735 domain-containing protein" evidence="1">
    <location>
        <begin position="24"/>
        <end position="349"/>
    </location>
</feature>
<dbReference type="RefSeq" id="WP_143075845.1">
    <property type="nucleotide sequence ID" value="NZ_FOXQ01000007.1"/>
</dbReference>